<accession>A0ABW3E4U8</accession>
<organism evidence="1 2">
    <name type="scientific">Streptosporangium algeriense</name>
    <dbReference type="NCBI Taxonomy" id="1682748"/>
    <lineage>
        <taxon>Bacteria</taxon>
        <taxon>Bacillati</taxon>
        <taxon>Actinomycetota</taxon>
        <taxon>Actinomycetes</taxon>
        <taxon>Streptosporangiales</taxon>
        <taxon>Streptosporangiaceae</taxon>
        <taxon>Streptosporangium</taxon>
    </lineage>
</organism>
<name>A0ABW3E4U8_9ACTN</name>
<comment type="caution">
    <text evidence="1">The sequence shown here is derived from an EMBL/GenBank/DDBJ whole genome shotgun (WGS) entry which is preliminary data.</text>
</comment>
<reference evidence="2" key="1">
    <citation type="journal article" date="2019" name="Int. J. Syst. Evol. Microbiol.">
        <title>The Global Catalogue of Microorganisms (GCM) 10K type strain sequencing project: providing services to taxonomists for standard genome sequencing and annotation.</title>
        <authorList>
            <consortium name="The Broad Institute Genomics Platform"/>
            <consortium name="The Broad Institute Genome Sequencing Center for Infectious Disease"/>
            <person name="Wu L."/>
            <person name="Ma J."/>
        </authorList>
    </citation>
    <scope>NUCLEOTIDE SEQUENCE [LARGE SCALE GENOMIC DNA]</scope>
    <source>
        <strain evidence="2">CCUG 62974</strain>
    </source>
</reference>
<dbReference type="SUPFAM" id="SSF102462">
    <property type="entry name" value="Peptidyl-tRNA hydrolase II"/>
    <property type="match status" value="1"/>
</dbReference>
<dbReference type="InterPro" id="IPR017021">
    <property type="entry name" value="UCP033763"/>
</dbReference>
<dbReference type="Proteomes" id="UP001597024">
    <property type="component" value="Unassembled WGS sequence"/>
</dbReference>
<evidence type="ECO:0000313" key="2">
    <source>
        <dbReference type="Proteomes" id="UP001597024"/>
    </source>
</evidence>
<dbReference type="InterPro" id="IPR018988">
    <property type="entry name" value="DUF2000"/>
</dbReference>
<protein>
    <submittedName>
        <fullName evidence="1">DUF2000 domain-containing protein</fullName>
    </submittedName>
</protein>
<sequence length="152" mass="16323">MSENHESGLEAGYDYQGRKVVAVLASDLGAGTAMNVMGHLSVSLGAYADGALMGRHPLLDGSGVEHTGIARYPIIVTKVKRSRLRRLIDDARGTPGLLLCDYPEEMLATGHDDELADALAGRSEESLSYLGAVLYGESSEVDRLTGKFTLWR</sequence>
<dbReference type="Gene3D" id="3.40.1490.10">
    <property type="entry name" value="Bit1"/>
    <property type="match status" value="1"/>
</dbReference>
<dbReference type="InterPro" id="IPR023476">
    <property type="entry name" value="Pep_tRNA_hydro_II_dom_sf"/>
</dbReference>
<dbReference type="PIRSF" id="PIRSF033736">
    <property type="entry name" value="UCP033763"/>
    <property type="match status" value="1"/>
</dbReference>
<dbReference type="EMBL" id="JBHTHX010002373">
    <property type="protein sequence ID" value="MFD0890341.1"/>
    <property type="molecule type" value="Genomic_DNA"/>
</dbReference>
<evidence type="ECO:0000313" key="1">
    <source>
        <dbReference type="EMBL" id="MFD0890341.1"/>
    </source>
</evidence>
<dbReference type="Pfam" id="PF09391">
    <property type="entry name" value="DUF2000"/>
    <property type="match status" value="1"/>
</dbReference>
<keyword evidence="2" id="KW-1185">Reference proteome</keyword>
<proteinExistence type="predicted"/>
<gene>
    <name evidence="1" type="ORF">ACFQ08_37855</name>
</gene>